<accession>A0ABN9Y0G8</accession>
<feature type="region of interest" description="Disordered" evidence="1">
    <location>
        <begin position="381"/>
        <end position="445"/>
    </location>
</feature>
<dbReference type="Proteomes" id="UP001189429">
    <property type="component" value="Unassembled WGS sequence"/>
</dbReference>
<protein>
    <submittedName>
        <fullName evidence="2">Uncharacterized protein</fullName>
    </submittedName>
</protein>
<comment type="caution">
    <text evidence="2">The sequence shown here is derived from an EMBL/GenBank/DDBJ whole genome shotgun (WGS) entry which is preliminary data.</text>
</comment>
<evidence type="ECO:0000313" key="3">
    <source>
        <dbReference type="Proteomes" id="UP001189429"/>
    </source>
</evidence>
<proteinExistence type="predicted"/>
<evidence type="ECO:0000313" key="2">
    <source>
        <dbReference type="EMBL" id="CAK0904741.1"/>
    </source>
</evidence>
<organism evidence="2 3">
    <name type="scientific">Prorocentrum cordatum</name>
    <dbReference type="NCBI Taxonomy" id="2364126"/>
    <lineage>
        <taxon>Eukaryota</taxon>
        <taxon>Sar</taxon>
        <taxon>Alveolata</taxon>
        <taxon>Dinophyceae</taxon>
        <taxon>Prorocentrales</taxon>
        <taxon>Prorocentraceae</taxon>
        <taxon>Prorocentrum</taxon>
    </lineage>
</organism>
<feature type="non-terminal residue" evidence="2">
    <location>
        <position position="1101"/>
    </location>
</feature>
<sequence length="1101" mass="120259">MARRGKGGGAAEVDQALAELDIDAQAFTPRSTDRTIADKYGPNKSDKEYASLIDQDFCIDADYHLQYLDSSGRFRVHRNCFNDRGEIGSLIDRQKSVESVGVSDTKSAWLIQDEDANNSDGLSAIHSAALLGGLKRAWLADKGRKNRSVQLGIQEGMRHCKLYRRGIYQHPECLVFLKELGNKTNAAFNKKAQASSWTYSGLGQKVWREKRWEIANAMFEGRWSSPNNYRDCQYFCNAATTIYHDEDAVHPYLPGVRHEFAGKSIWEELDYNIKNEVDFTRMPLGHIHTVFNLAATVMRTFKQKPTLIVDIVLLMLPKAKRYEGDSTAWGKCQLAPDGLPLLVGVNEASLKGSLDEIGTDSKLCDAQKLAAKKAAIKQRMHIATKRKAAEARGGDGQEAAPQAKRPRGRGGRATAASRGRGKGRGKGPASGSAHEPLPLCDGGEGASDAVAGRDVDVGIDVDARGTFADHMCATSAYLAKIDESGRQSAKIGAFWKSTLYAAANDVVRLKLGSKDAMTEVRGWIMLRQMFKVLLYKSAELTARPSDCDKDFVVAASADNDDDIGATMSVAQLQQKIGELSEPAATLLGILQQSNPRTVPVAANLLSGGVMNSAMMALLQHVVTIGGAFDTEDNACAFLVKVLTEAVSEKLPRSSDDVAELIQATMNSDNMPLLSGTPFEDIMKLNIDQNSILMTDSIIALTGLTNEAVRNAIGGHVFVLNGIQRATGMSFPAFWQRVYQKCLEFNAHCKTHDGIGFQQSKDKLYEVLMSKSHAKFLCTVKEHGIQMPPGWEISGNIDVFPTQRQKAVADVVEQFVKQHPLSLDACAKLADPLGSVVAGMKGQHLPQAAGRQGQDVQMVSTGDLPGGEIRKFGPAPLTQWRKEILAQETAESASPIGKQNIAKRYLMSTIQTVLMKRAAIDYDADNVDPSNLPITRDFEVDPENPKITLQRAAGAGPCKLTFFGRVVEEAAAQLLGKATAVQIVAETEGDESFYIDGKLYIDSGRSDCSVAFLMPPLPPSKSSVSECGEPSKVQEKQKNGKQPLVATHRIEYRAEELEDPFGCVHVFKMPYLTDIPDEVAIKQSELGALYRERAPFDDHKPE</sequence>
<reference evidence="2" key="1">
    <citation type="submission" date="2023-10" db="EMBL/GenBank/DDBJ databases">
        <authorList>
            <person name="Chen Y."/>
            <person name="Shah S."/>
            <person name="Dougan E. K."/>
            <person name="Thang M."/>
            <person name="Chan C."/>
        </authorList>
    </citation>
    <scope>NUCLEOTIDE SEQUENCE [LARGE SCALE GENOMIC DNA]</scope>
</reference>
<name>A0ABN9Y0G8_9DINO</name>
<dbReference type="EMBL" id="CAUYUJ010021453">
    <property type="protein sequence ID" value="CAK0904741.1"/>
    <property type="molecule type" value="Genomic_DNA"/>
</dbReference>
<feature type="region of interest" description="Disordered" evidence="1">
    <location>
        <begin position="1020"/>
        <end position="1039"/>
    </location>
</feature>
<gene>
    <name evidence="2" type="ORF">PCOR1329_LOCUS80678</name>
</gene>
<evidence type="ECO:0000256" key="1">
    <source>
        <dbReference type="SAM" id="MobiDB-lite"/>
    </source>
</evidence>
<keyword evidence="3" id="KW-1185">Reference proteome</keyword>